<dbReference type="Pfam" id="PF03755">
    <property type="entry name" value="YicC-like_N"/>
    <property type="match status" value="1"/>
</dbReference>
<dbReference type="STRING" id="406100.SAMN04488052_104169"/>
<keyword evidence="2" id="KW-0540">Nuclease</keyword>
<dbReference type="PANTHER" id="PTHR30636">
    <property type="entry name" value="UPF0701 PROTEIN YICC"/>
    <property type="match status" value="1"/>
</dbReference>
<evidence type="ECO:0000256" key="2">
    <source>
        <dbReference type="ARBA" id="ARBA00022722"/>
    </source>
</evidence>
<evidence type="ECO:0000256" key="6">
    <source>
        <dbReference type="SAM" id="Coils"/>
    </source>
</evidence>
<evidence type="ECO:0000256" key="3">
    <source>
        <dbReference type="ARBA" id="ARBA00022759"/>
    </source>
</evidence>
<comment type="similarity">
    <text evidence="5">Belongs to the YicC/YloC family.</text>
</comment>
<keyword evidence="4" id="KW-0378">Hydrolase</keyword>
<evidence type="ECO:0000313" key="10">
    <source>
        <dbReference type="Proteomes" id="UP000199657"/>
    </source>
</evidence>
<accession>A0A1H8TGT1</accession>
<evidence type="ECO:0000313" key="9">
    <source>
        <dbReference type="EMBL" id="SEO90107.1"/>
    </source>
</evidence>
<dbReference type="RefSeq" id="WP_091643421.1">
    <property type="nucleotide sequence ID" value="NZ_FOEG01000004.1"/>
</dbReference>
<proteinExistence type="inferred from homology"/>
<name>A0A1H8TGT1_9GAMM</name>
<reference evidence="9 10" key="1">
    <citation type="submission" date="2016-10" db="EMBL/GenBank/DDBJ databases">
        <authorList>
            <person name="de Groot N.N."/>
        </authorList>
    </citation>
    <scope>NUCLEOTIDE SEQUENCE [LARGE SCALE GENOMIC DNA]</scope>
    <source>
        <strain evidence="9 10">CGMCC 1.6291</strain>
    </source>
</reference>
<feature type="domain" description="Endoribonuclease YicC-like C-terminal" evidence="8">
    <location>
        <begin position="170"/>
        <end position="287"/>
    </location>
</feature>
<dbReference type="EMBL" id="FOEG01000004">
    <property type="protein sequence ID" value="SEO90107.1"/>
    <property type="molecule type" value="Genomic_DNA"/>
</dbReference>
<evidence type="ECO:0000256" key="1">
    <source>
        <dbReference type="ARBA" id="ARBA00001968"/>
    </source>
</evidence>
<dbReference type="GO" id="GO:0004521">
    <property type="term" value="F:RNA endonuclease activity"/>
    <property type="evidence" value="ECO:0007669"/>
    <property type="project" value="InterPro"/>
</dbReference>
<dbReference type="InterPro" id="IPR005229">
    <property type="entry name" value="YicC/YloC-like"/>
</dbReference>
<dbReference type="InterPro" id="IPR013527">
    <property type="entry name" value="YicC-like_N"/>
</dbReference>
<dbReference type="OrthoDB" id="9771229at2"/>
<dbReference type="InterPro" id="IPR013551">
    <property type="entry name" value="YicC-like_C"/>
</dbReference>
<evidence type="ECO:0000256" key="5">
    <source>
        <dbReference type="ARBA" id="ARBA00035648"/>
    </source>
</evidence>
<evidence type="ECO:0000259" key="7">
    <source>
        <dbReference type="Pfam" id="PF03755"/>
    </source>
</evidence>
<keyword evidence="6" id="KW-0175">Coiled coil</keyword>
<dbReference type="AlphaFoldDB" id="A0A1H8TGT1"/>
<evidence type="ECO:0000256" key="4">
    <source>
        <dbReference type="ARBA" id="ARBA00022801"/>
    </source>
</evidence>
<evidence type="ECO:0000259" key="8">
    <source>
        <dbReference type="Pfam" id="PF08340"/>
    </source>
</evidence>
<dbReference type="PANTHER" id="PTHR30636:SF3">
    <property type="entry name" value="UPF0701 PROTEIN YICC"/>
    <property type="match status" value="1"/>
</dbReference>
<feature type="domain" description="Endoribonuclease YicC-like N-terminal" evidence="7">
    <location>
        <begin position="3"/>
        <end position="153"/>
    </location>
</feature>
<gene>
    <name evidence="9" type="ORF">SAMN04488052_104169</name>
</gene>
<keyword evidence="3" id="KW-0255">Endonuclease</keyword>
<comment type="cofactor">
    <cofactor evidence="1">
        <name>a divalent metal cation</name>
        <dbReference type="ChEBI" id="CHEBI:60240"/>
    </cofactor>
</comment>
<sequence>MPRSMTAFERRETQGEWGRLSWELRSVNHRYLDVHPRLPDDLRQLDTAVRERIGKRLGRGKVECSLRFEAAAASTDVQLNWEYVDQLLAATRELNVRLHGAAPIPATDLLRLPGVLQEQGRDLEPVKEAALNLLDETLDGFVATREREGERLAAMIGERATQLQTLASDIRARMPEINQRVRRKLEQRLAELEQPADPHRLEQELIYIAQRMDVAEELDRLEAHVQEIQAVLQRQEPIGRRLDFLMQELNREANTLGSKSAALETTNTSVDMKVLIEQMREQIQNLE</sequence>
<organism evidence="9 10">
    <name type="scientific">Aquisalimonas asiatica</name>
    <dbReference type="NCBI Taxonomy" id="406100"/>
    <lineage>
        <taxon>Bacteria</taxon>
        <taxon>Pseudomonadati</taxon>
        <taxon>Pseudomonadota</taxon>
        <taxon>Gammaproteobacteria</taxon>
        <taxon>Chromatiales</taxon>
        <taxon>Ectothiorhodospiraceae</taxon>
        <taxon>Aquisalimonas</taxon>
    </lineage>
</organism>
<feature type="coiled-coil region" evidence="6">
    <location>
        <begin position="211"/>
        <end position="266"/>
    </location>
</feature>
<dbReference type="GO" id="GO:0016787">
    <property type="term" value="F:hydrolase activity"/>
    <property type="evidence" value="ECO:0007669"/>
    <property type="project" value="UniProtKB-KW"/>
</dbReference>
<dbReference type="NCBIfam" id="TIGR00255">
    <property type="entry name" value="YicC/YloC family endoribonuclease"/>
    <property type="match status" value="1"/>
</dbReference>
<keyword evidence="10" id="KW-1185">Reference proteome</keyword>
<dbReference type="Pfam" id="PF08340">
    <property type="entry name" value="YicC-like_C"/>
    <property type="match status" value="1"/>
</dbReference>
<protein>
    <submittedName>
        <fullName evidence="9">TIGR00255 family protein</fullName>
    </submittedName>
</protein>
<dbReference type="Proteomes" id="UP000199657">
    <property type="component" value="Unassembled WGS sequence"/>
</dbReference>